<sequence>MEKKTSFPSLRRFNLFMGGLHLIQGGLMVYLFLTVDKFNAFRLPMQSNFLSFDQVSMRLITDTKTVWNVPFALCVSAFLFLSAIAHFIISAPGTNAVYNRGLENHINQFRWYEYALSSSVMIVLIAMLLGMYDIGALILLFALNASMNLFGLLMEKLNQGKEKASWLSFWYGTFAGLVPWVVVFLYAFGNSDLSRVPWFVYAIFGSYFVFFNLFPINLILQYRKVGKWSDYVYGERGYIILSLVAKSVLAWLAFAGAMQPV</sequence>
<organism evidence="2">
    <name type="scientific">bioreactor metagenome</name>
    <dbReference type="NCBI Taxonomy" id="1076179"/>
    <lineage>
        <taxon>unclassified sequences</taxon>
        <taxon>metagenomes</taxon>
        <taxon>ecological metagenomes</taxon>
    </lineage>
</organism>
<evidence type="ECO:0000313" key="2">
    <source>
        <dbReference type="EMBL" id="MPM95417.1"/>
    </source>
</evidence>
<dbReference type="Pfam" id="PF18761">
    <property type="entry name" value="Heliorhodopsin"/>
    <property type="match status" value="1"/>
</dbReference>
<evidence type="ECO:0008006" key="3">
    <source>
        <dbReference type="Google" id="ProtNLM"/>
    </source>
</evidence>
<proteinExistence type="predicted"/>
<evidence type="ECO:0000256" key="1">
    <source>
        <dbReference type="SAM" id="Phobius"/>
    </source>
</evidence>
<dbReference type="Gene3D" id="1.20.1070.10">
    <property type="entry name" value="Rhodopsin 7-helix transmembrane proteins"/>
    <property type="match status" value="1"/>
</dbReference>
<dbReference type="NCBIfam" id="NF038020">
    <property type="entry name" value="HeR"/>
    <property type="match status" value="1"/>
</dbReference>
<keyword evidence="1" id="KW-0812">Transmembrane</keyword>
<dbReference type="AlphaFoldDB" id="A0A645E172"/>
<keyword evidence="1" id="KW-1133">Transmembrane helix</keyword>
<feature type="transmembrane region" description="Helical" evidence="1">
    <location>
        <begin position="67"/>
        <end position="90"/>
    </location>
</feature>
<accession>A0A645E172</accession>
<dbReference type="InterPro" id="IPR041113">
    <property type="entry name" value="Heliorhodopsin"/>
</dbReference>
<reference evidence="2" key="1">
    <citation type="submission" date="2019-08" db="EMBL/GenBank/DDBJ databases">
        <authorList>
            <person name="Kucharzyk K."/>
            <person name="Murdoch R.W."/>
            <person name="Higgins S."/>
            <person name="Loffler F."/>
        </authorList>
    </citation>
    <scope>NUCLEOTIDE SEQUENCE</scope>
</reference>
<feature type="transmembrane region" description="Helical" evidence="1">
    <location>
        <begin position="198"/>
        <end position="218"/>
    </location>
</feature>
<feature type="transmembrane region" description="Helical" evidence="1">
    <location>
        <begin position="238"/>
        <end position="258"/>
    </location>
</feature>
<feature type="transmembrane region" description="Helical" evidence="1">
    <location>
        <begin position="12"/>
        <end position="33"/>
    </location>
</feature>
<name>A0A645E172_9ZZZZ</name>
<gene>
    <name evidence="2" type="ORF">SDC9_142571</name>
</gene>
<feature type="transmembrane region" description="Helical" evidence="1">
    <location>
        <begin position="111"/>
        <end position="128"/>
    </location>
</feature>
<dbReference type="EMBL" id="VSSQ01041917">
    <property type="protein sequence ID" value="MPM95417.1"/>
    <property type="molecule type" value="Genomic_DNA"/>
</dbReference>
<keyword evidence="1" id="KW-0472">Membrane</keyword>
<feature type="transmembrane region" description="Helical" evidence="1">
    <location>
        <begin position="166"/>
        <end position="186"/>
    </location>
</feature>
<feature type="transmembrane region" description="Helical" evidence="1">
    <location>
        <begin position="134"/>
        <end position="154"/>
    </location>
</feature>
<comment type="caution">
    <text evidence="2">The sequence shown here is derived from an EMBL/GenBank/DDBJ whole genome shotgun (WGS) entry which is preliminary data.</text>
</comment>
<protein>
    <recommendedName>
        <fullName evidence="3">Heliorhodopsin HeR</fullName>
    </recommendedName>
</protein>